<protein>
    <submittedName>
        <fullName evidence="6">Restriction endonuclease subunit S</fullName>
    </submittedName>
</protein>
<dbReference type="Pfam" id="PF01420">
    <property type="entry name" value="Methylase_S"/>
    <property type="match status" value="2"/>
</dbReference>
<keyword evidence="2" id="KW-0680">Restriction system</keyword>
<dbReference type="AlphaFoldDB" id="A0A7Z0M661"/>
<feature type="region of interest" description="Disordered" evidence="4">
    <location>
        <begin position="204"/>
        <end position="233"/>
    </location>
</feature>
<dbReference type="Proteomes" id="UP000589521">
    <property type="component" value="Unassembled WGS sequence"/>
</dbReference>
<reference evidence="6 7" key="1">
    <citation type="submission" date="2020-07" db="EMBL/GenBank/DDBJ databases">
        <title>MOT database genomes.</title>
        <authorList>
            <person name="Joseph S."/>
            <person name="Aduse-Opoku J."/>
            <person name="Hashim A."/>
            <person name="Wade W."/>
            <person name="Curtis M."/>
        </authorList>
    </citation>
    <scope>NUCLEOTIDE SEQUENCE [LARGE SCALE GENOMIC DNA]</scope>
    <source>
        <strain evidence="6 7">STR</strain>
    </source>
</reference>
<dbReference type="GO" id="GO:0004519">
    <property type="term" value="F:endonuclease activity"/>
    <property type="evidence" value="ECO:0007669"/>
    <property type="project" value="UniProtKB-KW"/>
</dbReference>
<dbReference type="EMBL" id="JACBXX010000105">
    <property type="protein sequence ID" value="NYS96411.1"/>
    <property type="molecule type" value="Genomic_DNA"/>
</dbReference>
<evidence type="ECO:0000259" key="5">
    <source>
        <dbReference type="Pfam" id="PF01420"/>
    </source>
</evidence>
<proteinExistence type="inferred from homology"/>
<evidence type="ECO:0000313" key="6">
    <source>
        <dbReference type="EMBL" id="NYS96411.1"/>
    </source>
</evidence>
<comment type="caution">
    <text evidence="6">The sequence shown here is derived from an EMBL/GenBank/DDBJ whole genome shotgun (WGS) entry which is preliminary data.</text>
</comment>
<dbReference type="Gene3D" id="3.90.220.20">
    <property type="entry name" value="DNA methylase specificity domains"/>
    <property type="match status" value="2"/>
</dbReference>
<accession>A0A7Z0M661</accession>
<dbReference type="InterPro" id="IPR044946">
    <property type="entry name" value="Restrct_endonuc_typeI_TRD_sf"/>
</dbReference>
<feature type="compositionally biased region" description="Basic and acidic residues" evidence="4">
    <location>
        <begin position="208"/>
        <end position="233"/>
    </location>
</feature>
<evidence type="ECO:0000256" key="3">
    <source>
        <dbReference type="ARBA" id="ARBA00023125"/>
    </source>
</evidence>
<dbReference type="RefSeq" id="WP_179925155.1">
    <property type="nucleotide sequence ID" value="NZ_JACBXX010000105.1"/>
</dbReference>
<keyword evidence="6" id="KW-0378">Hydrolase</keyword>
<dbReference type="InterPro" id="IPR000055">
    <property type="entry name" value="Restrct_endonuc_typeI_TRD"/>
</dbReference>
<dbReference type="GO" id="GO:0009307">
    <property type="term" value="P:DNA restriction-modification system"/>
    <property type="evidence" value="ECO:0007669"/>
    <property type="project" value="UniProtKB-KW"/>
</dbReference>
<gene>
    <name evidence="6" type="ORF">HZY94_04350</name>
</gene>
<comment type="similarity">
    <text evidence="1">Belongs to the type-I restriction system S methylase family.</text>
</comment>
<evidence type="ECO:0000313" key="7">
    <source>
        <dbReference type="Proteomes" id="UP000589521"/>
    </source>
</evidence>
<organism evidence="6 7">
    <name type="scientific">Streptococcus danieliae</name>
    <dbReference type="NCBI Taxonomy" id="747656"/>
    <lineage>
        <taxon>Bacteria</taxon>
        <taxon>Bacillati</taxon>
        <taxon>Bacillota</taxon>
        <taxon>Bacilli</taxon>
        <taxon>Lactobacillales</taxon>
        <taxon>Streptococcaceae</taxon>
        <taxon>Streptococcus</taxon>
    </lineage>
</organism>
<keyword evidence="6" id="KW-0255">Endonuclease</keyword>
<dbReference type="GO" id="GO:0003677">
    <property type="term" value="F:DNA binding"/>
    <property type="evidence" value="ECO:0007669"/>
    <property type="project" value="UniProtKB-KW"/>
</dbReference>
<sequence>MEEDFEKAGGGYVAYKISKLFNVVSGSQPPIHNRYSEKRDGMVNTITGATTRNGINFYSYSEQSYNHELTISKDGEYAGTVFLQTEPFIVGGHCMGIFTNENYKTMSDESKIYIAALINKVRPMWSGNDRPSVQKSRLENLEIILPSRNGEIEFSHMEEYIKTLEAERIETLEAYLTVTGLKDYHLTEKDEQILDRFAKLNDTQSRAEQSRAEQSRAEQSRAEQSRAEQSRAEQHRVGKWGSYVLSSLFDITGTRSLDEGKLTFQTAGINFVGRVSENNGVKGLISKQNFEPNEGKTVTATVIGNYKYVKYQIEPYYTSQNINKLRPKKKLSKRSIYYLITYIQKFVSQYDGQQSGYKLEDINGFELLLPTMNKEPDYDFMSDLIRAVEKLVIRDLIEWTNKKIAATKEVVSQGE</sequence>
<feature type="domain" description="Type I restriction modification DNA specificity" evidence="5">
    <location>
        <begin position="239"/>
        <end position="390"/>
    </location>
</feature>
<name>A0A7Z0M661_9STRE</name>
<evidence type="ECO:0000256" key="2">
    <source>
        <dbReference type="ARBA" id="ARBA00022747"/>
    </source>
</evidence>
<feature type="domain" description="Type I restriction modification DNA specificity" evidence="5">
    <location>
        <begin position="14"/>
        <end position="173"/>
    </location>
</feature>
<evidence type="ECO:0000256" key="1">
    <source>
        <dbReference type="ARBA" id="ARBA00010923"/>
    </source>
</evidence>
<evidence type="ECO:0000256" key="4">
    <source>
        <dbReference type="SAM" id="MobiDB-lite"/>
    </source>
</evidence>
<keyword evidence="3" id="KW-0238">DNA-binding</keyword>
<dbReference type="SUPFAM" id="SSF116734">
    <property type="entry name" value="DNA methylase specificity domain"/>
    <property type="match status" value="2"/>
</dbReference>
<keyword evidence="6" id="KW-0540">Nuclease</keyword>